<feature type="domain" description="HTH tetR-type" evidence="3">
    <location>
        <begin position="6"/>
        <end position="66"/>
    </location>
</feature>
<evidence type="ECO:0000256" key="1">
    <source>
        <dbReference type="ARBA" id="ARBA00023125"/>
    </source>
</evidence>
<keyword evidence="1 2" id="KW-0238">DNA-binding</keyword>
<evidence type="ECO:0000259" key="3">
    <source>
        <dbReference type="PROSITE" id="PS50977"/>
    </source>
</evidence>
<evidence type="ECO:0000313" key="4">
    <source>
        <dbReference type="EMBL" id="QSW88804.1"/>
    </source>
</evidence>
<evidence type="ECO:0000313" key="5">
    <source>
        <dbReference type="Proteomes" id="UP000663440"/>
    </source>
</evidence>
<dbReference type="Gene3D" id="1.10.357.10">
    <property type="entry name" value="Tetracycline Repressor, domain 2"/>
    <property type="match status" value="1"/>
</dbReference>
<dbReference type="Pfam" id="PF00440">
    <property type="entry name" value="TetR_N"/>
    <property type="match status" value="1"/>
</dbReference>
<dbReference type="InterPro" id="IPR009057">
    <property type="entry name" value="Homeodomain-like_sf"/>
</dbReference>
<sequence>MRTRDTNKEEIVKQKTIEMIVKHGIEGFAMNRLAKECGISVATLYIYYTDKEDLIKKVGTELGTYFFKSSLKGFSPDMPFAEGLAKQWENRSKFMMENTDKIACWGILQNTNYGEEIVNESLAEFKEIMTQFLTGAIERKEIVPISKEVFWSIAYGPLYNLLRFHEKGKGLGGETPFTLTKDVQKEALELIIKALTP</sequence>
<dbReference type="PANTHER" id="PTHR43479">
    <property type="entry name" value="ACREF/ENVCD OPERON REPRESSOR-RELATED"/>
    <property type="match status" value="1"/>
</dbReference>
<dbReference type="InterPro" id="IPR050624">
    <property type="entry name" value="HTH-type_Tx_Regulator"/>
</dbReference>
<accession>A0ABX7QCM7</accession>
<feature type="DNA-binding region" description="H-T-H motif" evidence="2">
    <location>
        <begin position="29"/>
        <end position="48"/>
    </location>
</feature>
<dbReference type="SUPFAM" id="SSF46689">
    <property type="entry name" value="Homeodomain-like"/>
    <property type="match status" value="1"/>
</dbReference>
<proteinExistence type="predicted"/>
<dbReference type="RefSeq" id="WP_207296003.1">
    <property type="nucleotide sequence ID" value="NZ_CP071448.1"/>
</dbReference>
<dbReference type="EMBL" id="CP071448">
    <property type="protein sequence ID" value="QSW88804.1"/>
    <property type="molecule type" value="Genomic_DNA"/>
</dbReference>
<name>A0ABX7QCM7_9FLAO</name>
<dbReference type="InterPro" id="IPR001647">
    <property type="entry name" value="HTH_TetR"/>
</dbReference>
<gene>
    <name evidence="4" type="ORF">J0383_21515</name>
</gene>
<keyword evidence="5" id="KW-1185">Reference proteome</keyword>
<reference evidence="4 5" key="1">
    <citation type="submission" date="2021-03" db="EMBL/GenBank/DDBJ databases">
        <title>Flavobacterium kribbensis sp. nov, an endophytic bacteria, isolated from soybean.</title>
        <authorList>
            <person name="Lee J."/>
            <person name="Seo J."/>
        </authorList>
    </citation>
    <scope>NUCLEOTIDE SEQUENCE [LARGE SCALE GENOMIC DNA]</scope>
    <source>
        <strain evidence="4 5">BB8</strain>
    </source>
</reference>
<dbReference type="PANTHER" id="PTHR43479:SF11">
    <property type="entry name" value="ACREF_ENVCD OPERON REPRESSOR-RELATED"/>
    <property type="match status" value="1"/>
</dbReference>
<protein>
    <submittedName>
        <fullName evidence="4">TetR/AcrR family transcriptional regulator</fullName>
    </submittedName>
</protein>
<organism evidence="4 5">
    <name type="scientific">Flavobacterium endoglycinae</name>
    <dbReference type="NCBI Taxonomy" id="2816357"/>
    <lineage>
        <taxon>Bacteria</taxon>
        <taxon>Pseudomonadati</taxon>
        <taxon>Bacteroidota</taxon>
        <taxon>Flavobacteriia</taxon>
        <taxon>Flavobacteriales</taxon>
        <taxon>Flavobacteriaceae</taxon>
        <taxon>Flavobacterium</taxon>
    </lineage>
</organism>
<dbReference type="Proteomes" id="UP000663440">
    <property type="component" value="Chromosome"/>
</dbReference>
<dbReference type="PROSITE" id="PS50977">
    <property type="entry name" value="HTH_TETR_2"/>
    <property type="match status" value="1"/>
</dbReference>
<evidence type="ECO:0000256" key="2">
    <source>
        <dbReference type="PROSITE-ProRule" id="PRU00335"/>
    </source>
</evidence>